<keyword evidence="1" id="KW-0677">Repeat</keyword>
<name>A0A6J8ASU6_MYTCO</name>
<organism evidence="4 5">
    <name type="scientific">Mytilus coruscus</name>
    <name type="common">Sea mussel</name>
    <dbReference type="NCBI Taxonomy" id="42192"/>
    <lineage>
        <taxon>Eukaryota</taxon>
        <taxon>Metazoa</taxon>
        <taxon>Spiralia</taxon>
        <taxon>Lophotrochozoa</taxon>
        <taxon>Mollusca</taxon>
        <taxon>Bivalvia</taxon>
        <taxon>Autobranchia</taxon>
        <taxon>Pteriomorphia</taxon>
        <taxon>Mytilida</taxon>
        <taxon>Mytiloidea</taxon>
        <taxon>Mytilidae</taxon>
        <taxon>Mytilinae</taxon>
        <taxon>Mytilus</taxon>
    </lineage>
</organism>
<evidence type="ECO:0000256" key="2">
    <source>
        <dbReference type="PROSITE-ProRule" id="PRU00504"/>
    </source>
</evidence>
<feature type="repeat" description="NHL" evidence="2">
    <location>
        <begin position="327"/>
        <end position="368"/>
    </location>
</feature>
<dbReference type="InterPro" id="IPR011042">
    <property type="entry name" value="6-blade_b-propeller_TolB-like"/>
</dbReference>
<sequence>MLRNAFESYQISLQEQKTNVNNLQTEIANLDVNKLHEYDLYKIMNTMSEMKLSSSTCDKIINHPKPGFKSHMEFSIGNIILSDGNLEGDESSFPSCSDISIQTDFSEDSDTEWFDAEDISMDDLIESSSDEVTDEYPINVQLKQDIKLVKEIVPISEKDAWIIANRKLLKIVDHSLQDDVYADEVDDIVVLKDGCVLILCVEQLFIMKLLPNRRLVRFADVGSKHSPYSYSPYCFCITEDDSLIIYLWSKTNYEVYGCYHNRIIWMNTNGIMTRTYSFTNKTWNQPCSIKNLESVMCVLYRVDKYSNLRCIDLIDGTAKTYNKLYDFKGIYGFEPKQNFECKGICVNKAGNIFVSDFRQHSVYVLDKLLKYKTTLFDAKNGLDTPAAIGLLNDHIWVADGNKIFIFHYT</sequence>
<protein>
    <recommendedName>
        <fullName evidence="6">TRIM2_3</fullName>
    </recommendedName>
</protein>
<feature type="coiled-coil region" evidence="3">
    <location>
        <begin position="6"/>
        <end position="33"/>
    </location>
</feature>
<accession>A0A6J8ASU6</accession>
<proteinExistence type="predicted"/>
<evidence type="ECO:0000313" key="5">
    <source>
        <dbReference type="Proteomes" id="UP000507470"/>
    </source>
</evidence>
<reference evidence="4 5" key="1">
    <citation type="submission" date="2020-06" db="EMBL/GenBank/DDBJ databases">
        <authorList>
            <person name="Li R."/>
            <person name="Bekaert M."/>
        </authorList>
    </citation>
    <scope>NUCLEOTIDE SEQUENCE [LARGE SCALE GENOMIC DNA]</scope>
    <source>
        <strain evidence="5">wild</strain>
    </source>
</reference>
<dbReference type="Proteomes" id="UP000507470">
    <property type="component" value="Unassembled WGS sequence"/>
</dbReference>
<evidence type="ECO:0000256" key="3">
    <source>
        <dbReference type="SAM" id="Coils"/>
    </source>
</evidence>
<dbReference type="OrthoDB" id="6191010at2759"/>
<dbReference type="InterPro" id="IPR001258">
    <property type="entry name" value="NHL_repeat"/>
</dbReference>
<evidence type="ECO:0008006" key="6">
    <source>
        <dbReference type="Google" id="ProtNLM"/>
    </source>
</evidence>
<dbReference type="PROSITE" id="PS51125">
    <property type="entry name" value="NHL"/>
    <property type="match status" value="1"/>
</dbReference>
<keyword evidence="5" id="KW-1185">Reference proteome</keyword>
<keyword evidence="3" id="KW-0175">Coiled coil</keyword>
<evidence type="ECO:0000256" key="1">
    <source>
        <dbReference type="ARBA" id="ARBA00022737"/>
    </source>
</evidence>
<dbReference type="EMBL" id="CACVKT020001905">
    <property type="protein sequence ID" value="CAC5373483.1"/>
    <property type="molecule type" value="Genomic_DNA"/>
</dbReference>
<gene>
    <name evidence="4" type="ORF">MCOR_11224</name>
</gene>
<evidence type="ECO:0000313" key="4">
    <source>
        <dbReference type="EMBL" id="CAC5373483.1"/>
    </source>
</evidence>
<dbReference type="SUPFAM" id="SSF63829">
    <property type="entry name" value="Calcium-dependent phosphotriesterase"/>
    <property type="match status" value="1"/>
</dbReference>
<dbReference type="AlphaFoldDB" id="A0A6J8ASU6"/>
<dbReference type="Gene3D" id="2.120.10.30">
    <property type="entry name" value="TolB, C-terminal domain"/>
    <property type="match status" value="1"/>
</dbReference>